<dbReference type="AlphaFoldDB" id="A0A438FF08"/>
<accession>A0A438FF08</accession>
<dbReference type="GO" id="GO:0030976">
    <property type="term" value="F:thiamine pyrophosphate binding"/>
    <property type="evidence" value="ECO:0007669"/>
    <property type="project" value="InterPro"/>
</dbReference>
<dbReference type="GO" id="GO:0000287">
    <property type="term" value="F:magnesium ion binding"/>
    <property type="evidence" value="ECO:0007669"/>
    <property type="project" value="InterPro"/>
</dbReference>
<feature type="domain" description="Thiamine pyrophosphate enzyme TPP-binding" evidence="4">
    <location>
        <begin position="1"/>
        <end position="72"/>
    </location>
</feature>
<proteinExistence type="inferred from homology"/>
<dbReference type="EMBL" id="QGNW01000944">
    <property type="protein sequence ID" value="RVW58541.1"/>
    <property type="molecule type" value="Genomic_DNA"/>
</dbReference>
<dbReference type="Gene3D" id="3.40.50.970">
    <property type="match status" value="1"/>
</dbReference>
<dbReference type="InterPro" id="IPR011766">
    <property type="entry name" value="TPP_enzyme_TPP-bd"/>
</dbReference>
<dbReference type="PANTHER" id="PTHR18968:SF13">
    <property type="entry name" value="ACETOLACTATE SYNTHASE CATALYTIC SUBUNIT, MITOCHONDRIAL"/>
    <property type="match status" value="1"/>
</dbReference>
<dbReference type="PROSITE" id="PS00187">
    <property type="entry name" value="TPP_ENZYMES"/>
    <property type="match status" value="1"/>
</dbReference>
<dbReference type="PANTHER" id="PTHR18968">
    <property type="entry name" value="THIAMINE PYROPHOSPHATE ENZYMES"/>
    <property type="match status" value="1"/>
</dbReference>
<comment type="similarity">
    <text evidence="2">Belongs to the TPP enzyme family.</text>
</comment>
<organism evidence="5 6">
    <name type="scientific">Vitis vinifera</name>
    <name type="common">Grape</name>
    <dbReference type="NCBI Taxonomy" id="29760"/>
    <lineage>
        <taxon>Eukaryota</taxon>
        <taxon>Viridiplantae</taxon>
        <taxon>Streptophyta</taxon>
        <taxon>Embryophyta</taxon>
        <taxon>Tracheophyta</taxon>
        <taxon>Spermatophyta</taxon>
        <taxon>Magnoliopsida</taxon>
        <taxon>eudicotyledons</taxon>
        <taxon>Gunneridae</taxon>
        <taxon>Pentapetalae</taxon>
        <taxon>rosids</taxon>
        <taxon>Vitales</taxon>
        <taxon>Vitaceae</taxon>
        <taxon>Viteae</taxon>
        <taxon>Vitis</taxon>
    </lineage>
</organism>
<sequence>MWAAQYYKHKNPRHWLSSSGLGAMGFGLPAAMGAALAKPDAIVVDIDGDGSFMMNIQELATIRVENLPVKIMH</sequence>
<evidence type="ECO:0000313" key="6">
    <source>
        <dbReference type="Proteomes" id="UP000288805"/>
    </source>
</evidence>
<name>A0A438FF08_VITVI</name>
<dbReference type="Proteomes" id="UP000288805">
    <property type="component" value="Unassembled WGS sequence"/>
</dbReference>
<keyword evidence="3" id="KW-0786">Thiamine pyrophosphate</keyword>
<evidence type="ECO:0000256" key="2">
    <source>
        <dbReference type="ARBA" id="ARBA00007812"/>
    </source>
</evidence>
<evidence type="ECO:0000259" key="4">
    <source>
        <dbReference type="Pfam" id="PF02775"/>
    </source>
</evidence>
<evidence type="ECO:0000256" key="3">
    <source>
        <dbReference type="ARBA" id="ARBA00023052"/>
    </source>
</evidence>
<dbReference type="GO" id="GO:0003824">
    <property type="term" value="F:catalytic activity"/>
    <property type="evidence" value="ECO:0007669"/>
    <property type="project" value="InterPro"/>
</dbReference>
<dbReference type="InterPro" id="IPR045229">
    <property type="entry name" value="TPP_enz"/>
</dbReference>
<dbReference type="InterPro" id="IPR029061">
    <property type="entry name" value="THDP-binding"/>
</dbReference>
<gene>
    <name evidence="5" type="primary">ILVB3_2</name>
    <name evidence="5" type="ORF">CK203_113081</name>
</gene>
<reference evidence="5 6" key="1">
    <citation type="journal article" date="2018" name="PLoS Genet.">
        <title>Population sequencing reveals clonal diversity and ancestral inbreeding in the grapevine cultivar Chardonnay.</title>
        <authorList>
            <person name="Roach M.J."/>
            <person name="Johnson D.L."/>
            <person name="Bohlmann J."/>
            <person name="van Vuuren H.J."/>
            <person name="Jones S.J."/>
            <person name="Pretorius I.S."/>
            <person name="Schmidt S.A."/>
            <person name="Borneman A.R."/>
        </authorList>
    </citation>
    <scope>NUCLEOTIDE SEQUENCE [LARGE SCALE GENOMIC DNA]</scope>
    <source>
        <strain evidence="6">cv. Chardonnay</strain>
        <tissue evidence="5">Leaf</tissue>
    </source>
</reference>
<protein>
    <submittedName>
        <fullName evidence="5">Acetolactate synthase 3, chloroplastic</fullName>
    </submittedName>
</protein>
<dbReference type="Pfam" id="PF02775">
    <property type="entry name" value="TPP_enzyme_C"/>
    <property type="match status" value="1"/>
</dbReference>
<dbReference type="SUPFAM" id="SSF52518">
    <property type="entry name" value="Thiamin diphosphate-binding fold (THDP-binding)"/>
    <property type="match status" value="1"/>
</dbReference>
<dbReference type="InterPro" id="IPR000399">
    <property type="entry name" value="TPP-bd_CS"/>
</dbReference>
<comment type="caution">
    <text evidence="5">The sequence shown here is derived from an EMBL/GenBank/DDBJ whole genome shotgun (WGS) entry which is preliminary data.</text>
</comment>
<evidence type="ECO:0000313" key="5">
    <source>
        <dbReference type="EMBL" id="RVW58541.1"/>
    </source>
</evidence>
<dbReference type="GO" id="GO:0019752">
    <property type="term" value="P:carboxylic acid metabolic process"/>
    <property type="evidence" value="ECO:0007669"/>
    <property type="project" value="UniProtKB-ARBA"/>
</dbReference>
<evidence type="ECO:0000256" key="1">
    <source>
        <dbReference type="ARBA" id="ARBA00001964"/>
    </source>
</evidence>
<comment type="cofactor">
    <cofactor evidence="1">
        <name>thiamine diphosphate</name>
        <dbReference type="ChEBI" id="CHEBI:58937"/>
    </cofactor>
</comment>